<dbReference type="AlphaFoldDB" id="A0A7Y9X9V1"/>
<organism evidence="2 3">
    <name type="scientific">Nocardiopsis sinuspersici</name>
    <dbReference type="NCBI Taxonomy" id="501010"/>
    <lineage>
        <taxon>Bacteria</taxon>
        <taxon>Bacillati</taxon>
        <taxon>Actinomycetota</taxon>
        <taxon>Actinomycetes</taxon>
        <taxon>Streptosporangiales</taxon>
        <taxon>Nocardiopsidaceae</taxon>
        <taxon>Nocardiopsis</taxon>
    </lineage>
</organism>
<evidence type="ECO:0000313" key="3">
    <source>
        <dbReference type="Proteomes" id="UP000584931"/>
    </source>
</evidence>
<dbReference type="InterPro" id="IPR007278">
    <property type="entry name" value="DUF397"/>
</dbReference>
<evidence type="ECO:0000259" key="1">
    <source>
        <dbReference type="Pfam" id="PF04149"/>
    </source>
</evidence>
<gene>
    <name evidence="2" type="ORF">HNR06_001302</name>
</gene>
<accession>A0A7Y9X9V1</accession>
<reference evidence="2 3" key="1">
    <citation type="submission" date="2020-07" db="EMBL/GenBank/DDBJ databases">
        <title>Sequencing the genomes of 1000 actinobacteria strains.</title>
        <authorList>
            <person name="Klenk H.-P."/>
        </authorList>
    </citation>
    <scope>NUCLEOTIDE SEQUENCE [LARGE SCALE GENOMIC DNA]</scope>
    <source>
        <strain evidence="2 3">DSM 45278</strain>
    </source>
</reference>
<dbReference type="RefSeq" id="WP_179809491.1">
    <property type="nucleotide sequence ID" value="NZ_JACCHL010000001.1"/>
</dbReference>
<dbReference type="EMBL" id="JACCHL010000001">
    <property type="protein sequence ID" value="NYH51713.1"/>
    <property type="molecule type" value="Genomic_DNA"/>
</dbReference>
<evidence type="ECO:0000313" key="2">
    <source>
        <dbReference type="EMBL" id="NYH51713.1"/>
    </source>
</evidence>
<comment type="caution">
    <text evidence="2">The sequence shown here is derived from an EMBL/GenBank/DDBJ whole genome shotgun (WGS) entry which is preliminary data.</text>
</comment>
<proteinExistence type="predicted"/>
<dbReference type="Pfam" id="PF04149">
    <property type="entry name" value="DUF397"/>
    <property type="match status" value="1"/>
</dbReference>
<dbReference type="Proteomes" id="UP000584931">
    <property type="component" value="Unassembled WGS sequence"/>
</dbReference>
<sequence>METDAPRWFKSSHSAPETCCLEASIGASGVRVRDSTRQDAAPIELAAPEWTALLRVVSGSRGSRVTGPSRPAR</sequence>
<protein>
    <recommendedName>
        <fullName evidence="1">DUF397 domain-containing protein</fullName>
    </recommendedName>
</protein>
<feature type="domain" description="DUF397" evidence="1">
    <location>
        <begin position="7"/>
        <end position="57"/>
    </location>
</feature>
<name>A0A7Y9X9V1_9ACTN</name>